<protein>
    <submittedName>
        <fullName evidence="1">PiggyBac transposable element-derived protein 4-like</fullName>
    </submittedName>
</protein>
<evidence type="ECO:0000313" key="2">
    <source>
        <dbReference type="Proteomes" id="UP001607303"/>
    </source>
</evidence>
<gene>
    <name evidence="1" type="ORF">V1477_013897</name>
</gene>
<proteinExistence type="predicted"/>
<feature type="non-terminal residue" evidence="1">
    <location>
        <position position="188"/>
    </location>
</feature>
<accession>A0ABD2BPL5</accession>
<organism evidence="1 2">
    <name type="scientific">Vespula maculifrons</name>
    <name type="common">Eastern yellow jacket</name>
    <name type="synonym">Wasp</name>
    <dbReference type="NCBI Taxonomy" id="7453"/>
    <lineage>
        <taxon>Eukaryota</taxon>
        <taxon>Metazoa</taxon>
        <taxon>Ecdysozoa</taxon>
        <taxon>Arthropoda</taxon>
        <taxon>Hexapoda</taxon>
        <taxon>Insecta</taxon>
        <taxon>Pterygota</taxon>
        <taxon>Neoptera</taxon>
        <taxon>Endopterygota</taxon>
        <taxon>Hymenoptera</taxon>
        <taxon>Apocrita</taxon>
        <taxon>Aculeata</taxon>
        <taxon>Vespoidea</taxon>
        <taxon>Vespidae</taxon>
        <taxon>Vespinae</taxon>
        <taxon>Vespula</taxon>
    </lineage>
</organism>
<keyword evidence="2" id="KW-1185">Reference proteome</keyword>
<reference evidence="1 2" key="1">
    <citation type="journal article" date="2024" name="Ann. Entomol. Soc. Am.">
        <title>Genomic analyses of the southern and eastern yellowjacket wasps (Hymenoptera: Vespidae) reveal evolutionary signatures of social life.</title>
        <authorList>
            <person name="Catto M.A."/>
            <person name="Caine P.B."/>
            <person name="Orr S.E."/>
            <person name="Hunt B.G."/>
            <person name="Goodisman M.A.D."/>
        </authorList>
    </citation>
    <scope>NUCLEOTIDE SEQUENCE [LARGE SCALE GENOMIC DNA]</scope>
    <source>
        <strain evidence="1">232</strain>
        <tissue evidence="1">Head and thorax</tissue>
    </source>
</reference>
<dbReference type="Proteomes" id="UP001607303">
    <property type="component" value="Unassembled WGS sequence"/>
</dbReference>
<name>A0ABD2BPL5_VESMC</name>
<sequence>MNLTVNEQLFPTKKYYDGQLFTTKLLAKRIILFGIIRIKKVRILSSKHKRIKINDDRKGISETVAYYNKTKFGVDITDQMTRNSFNILNLVGINSWILYKETRELTKEYHEFIQEEKENLQGISNGQGNISHCEKHARYDCTKKIKQLHFAELIKNMFAITSYNKLTIPAEKNNIYYIKFVHRSNDWI</sequence>
<evidence type="ECO:0000313" key="1">
    <source>
        <dbReference type="EMBL" id="KAL2734720.1"/>
    </source>
</evidence>
<dbReference type="AlphaFoldDB" id="A0ABD2BPL5"/>
<dbReference type="EMBL" id="JAYRBN010000071">
    <property type="protein sequence ID" value="KAL2734720.1"/>
    <property type="molecule type" value="Genomic_DNA"/>
</dbReference>
<comment type="caution">
    <text evidence="1">The sequence shown here is derived from an EMBL/GenBank/DDBJ whole genome shotgun (WGS) entry which is preliminary data.</text>
</comment>